<dbReference type="Pfam" id="PF03626">
    <property type="entry name" value="COX4_pro"/>
    <property type="match status" value="1"/>
</dbReference>
<evidence type="ECO:0000256" key="1">
    <source>
        <dbReference type="ARBA" id="ARBA00004651"/>
    </source>
</evidence>
<evidence type="ECO:0008006" key="9">
    <source>
        <dbReference type="Google" id="ProtNLM"/>
    </source>
</evidence>
<reference evidence="7 8" key="1">
    <citation type="submission" date="2018-04" db="EMBL/GenBank/DDBJ databases">
        <title>Flavobacterium sp. nov., isolated from glacier ice.</title>
        <authorList>
            <person name="Liu Q."/>
            <person name="Xin Y.-H."/>
        </authorList>
    </citation>
    <scope>NUCLEOTIDE SEQUENCE [LARGE SCALE GENOMIC DNA]</scope>
    <source>
        <strain evidence="7 8">RB1R5</strain>
    </source>
</reference>
<evidence type="ECO:0000256" key="6">
    <source>
        <dbReference type="SAM" id="Phobius"/>
    </source>
</evidence>
<accession>A0A2U1JQB0</accession>
<dbReference type="AlphaFoldDB" id="A0A2U1JQB0"/>
<proteinExistence type="predicted"/>
<feature type="transmembrane region" description="Helical" evidence="6">
    <location>
        <begin position="34"/>
        <end position="52"/>
    </location>
</feature>
<dbReference type="GO" id="GO:0005886">
    <property type="term" value="C:plasma membrane"/>
    <property type="evidence" value="ECO:0007669"/>
    <property type="project" value="UniProtKB-SubCell"/>
</dbReference>
<evidence type="ECO:0000256" key="5">
    <source>
        <dbReference type="ARBA" id="ARBA00023136"/>
    </source>
</evidence>
<keyword evidence="2" id="KW-1003">Cell membrane</keyword>
<evidence type="ECO:0000256" key="4">
    <source>
        <dbReference type="ARBA" id="ARBA00022989"/>
    </source>
</evidence>
<protein>
    <recommendedName>
        <fullName evidence="9">Cytochrome C oxidase subunit IV</fullName>
    </recommendedName>
</protein>
<evidence type="ECO:0000256" key="3">
    <source>
        <dbReference type="ARBA" id="ARBA00022692"/>
    </source>
</evidence>
<dbReference type="EMBL" id="QCZI01000001">
    <property type="protein sequence ID" value="PWA07164.1"/>
    <property type="molecule type" value="Genomic_DNA"/>
</dbReference>
<comment type="caution">
    <text evidence="7">The sequence shown here is derived from an EMBL/GenBank/DDBJ whole genome shotgun (WGS) entry which is preliminary data.</text>
</comment>
<gene>
    <name evidence="7" type="ORF">DB895_00090</name>
</gene>
<keyword evidence="8" id="KW-1185">Reference proteome</keyword>
<evidence type="ECO:0000313" key="8">
    <source>
        <dbReference type="Proteomes" id="UP000245449"/>
    </source>
</evidence>
<dbReference type="InterPro" id="IPR005171">
    <property type="entry name" value="Cyt_c_oxidase_su4_prok"/>
</dbReference>
<keyword evidence="3 6" id="KW-0812">Transmembrane</keyword>
<evidence type="ECO:0000313" key="7">
    <source>
        <dbReference type="EMBL" id="PWA07164.1"/>
    </source>
</evidence>
<dbReference type="Proteomes" id="UP000245449">
    <property type="component" value="Unassembled WGS sequence"/>
</dbReference>
<keyword evidence="5 6" id="KW-0472">Membrane</keyword>
<dbReference type="RefSeq" id="WP_116723311.1">
    <property type="nucleotide sequence ID" value="NZ_QCZI01000001.1"/>
</dbReference>
<organism evidence="7 8">
    <name type="scientific">Flavobacterium psychrotolerans</name>
    <dbReference type="NCBI Taxonomy" id="2169410"/>
    <lineage>
        <taxon>Bacteria</taxon>
        <taxon>Pseudomonadati</taxon>
        <taxon>Bacteroidota</taxon>
        <taxon>Flavobacteriia</taxon>
        <taxon>Flavobacteriales</taxon>
        <taxon>Flavobacteriaceae</taxon>
        <taxon>Flavobacterium</taxon>
    </lineage>
</organism>
<evidence type="ECO:0000256" key="2">
    <source>
        <dbReference type="ARBA" id="ARBA00022475"/>
    </source>
</evidence>
<keyword evidence="4 6" id="KW-1133">Transmembrane helix</keyword>
<feature type="transmembrane region" description="Helical" evidence="6">
    <location>
        <begin position="59"/>
        <end position="79"/>
    </location>
</feature>
<dbReference type="OrthoDB" id="681046at2"/>
<name>A0A2U1JQB0_9FLAO</name>
<comment type="subcellular location">
    <subcellularLocation>
        <location evidence="1">Cell membrane</location>
        <topology evidence="1">Multi-pass membrane protein</topology>
    </subcellularLocation>
</comment>
<sequence length="80" mass="8872">MKKSLVITYGTLILLTWTTALISASNAISEITFFLIMGISAIKFLMVAFQFMELKKANPFWKTSLSIALALIILLIVFVG</sequence>